<evidence type="ECO:0000259" key="8">
    <source>
        <dbReference type="Pfam" id="PF14322"/>
    </source>
</evidence>
<name>A0A848J223_9BACT</name>
<evidence type="ECO:0000256" key="2">
    <source>
        <dbReference type="ARBA" id="ARBA00006275"/>
    </source>
</evidence>
<comment type="subcellular location">
    <subcellularLocation>
        <location evidence="1">Cell outer membrane</location>
    </subcellularLocation>
</comment>
<comment type="similarity">
    <text evidence="2">Belongs to the SusD family.</text>
</comment>
<organism evidence="9 10">
    <name type="scientific">Marinigracilibium pacificum</name>
    <dbReference type="NCBI Taxonomy" id="2729599"/>
    <lineage>
        <taxon>Bacteria</taxon>
        <taxon>Pseudomonadati</taxon>
        <taxon>Bacteroidota</taxon>
        <taxon>Cytophagia</taxon>
        <taxon>Cytophagales</taxon>
        <taxon>Flammeovirgaceae</taxon>
        <taxon>Marinigracilibium</taxon>
    </lineage>
</organism>
<dbReference type="Proteomes" id="UP000559010">
    <property type="component" value="Unassembled WGS sequence"/>
</dbReference>
<dbReference type="SUPFAM" id="SSF48452">
    <property type="entry name" value="TPR-like"/>
    <property type="match status" value="1"/>
</dbReference>
<feature type="domain" description="SusD-like N-terminal" evidence="8">
    <location>
        <begin position="70"/>
        <end position="234"/>
    </location>
</feature>
<dbReference type="InterPro" id="IPR033985">
    <property type="entry name" value="SusD-like_N"/>
</dbReference>
<dbReference type="AlphaFoldDB" id="A0A848J223"/>
<evidence type="ECO:0000256" key="4">
    <source>
        <dbReference type="ARBA" id="ARBA00023136"/>
    </source>
</evidence>
<evidence type="ECO:0000256" key="5">
    <source>
        <dbReference type="ARBA" id="ARBA00023237"/>
    </source>
</evidence>
<evidence type="ECO:0000259" key="7">
    <source>
        <dbReference type="Pfam" id="PF07980"/>
    </source>
</evidence>
<sequence length="520" mass="58477">MKNIKNINFSWFAIIMFGVLTLSSCGADFLEDVEVYSDLNADTYYQTAEHAEAAVIAAYTPLQYQGLYRRLRYLLDYMSGDFDITSGGRQLTAYPGFQFNSTTSELIPKAWEACYIGIGRTNTVLQRVPDIEVGLFDSEEQKNYILGQAYFLRGLYYFNLVRLYGGVPIYTEPFDGDLNGDQFQPARNTVEEVYDLIESDFEMATTMLPNSWDGDNTGKATAGAAQAFLGKVHLYQNEYSEAKDVLARVINGEFGTYSLIPDFEQNFLVDNENNAESIFEVQFEQGSGAGFIDKDDPRGVISNWMSIAVNPGRQGFANAVPSVAVDDFFSQFPEEEAVRRPLTIAKPGDTWGNWDPIAADPVAAGQWRDRAGERPGVFLGCRKHNTGGRVGFVQDPMNFRVMRYAEVLLLFAEAENEVNGPTAEAYDAINEVRTRAQVSDIPAGLSKEEFFEQIVIERRLELTFEFQRFFDLVRWGRRANTPDIASPTQMPGFVAGKNELLPIPQEEILRNPNLVQNPNY</sequence>
<feature type="chain" id="PRO_5032778907" evidence="6">
    <location>
        <begin position="28"/>
        <end position="520"/>
    </location>
</feature>
<dbReference type="Gene3D" id="1.25.40.390">
    <property type="match status" value="1"/>
</dbReference>
<keyword evidence="3 6" id="KW-0732">Signal</keyword>
<evidence type="ECO:0000256" key="6">
    <source>
        <dbReference type="SAM" id="SignalP"/>
    </source>
</evidence>
<keyword evidence="10" id="KW-1185">Reference proteome</keyword>
<dbReference type="EMBL" id="JABBNU010000004">
    <property type="protein sequence ID" value="NMM48359.1"/>
    <property type="molecule type" value="Genomic_DNA"/>
</dbReference>
<gene>
    <name evidence="9" type="ORF">HH304_08105</name>
</gene>
<dbReference type="RefSeq" id="WP_169680018.1">
    <property type="nucleotide sequence ID" value="NZ_JABBNU010000004.1"/>
</dbReference>
<dbReference type="InterPro" id="IPR011990">
    <property type="entry name" value="TPR-like_helical_dom_sf"/>
</dbReference>
<keyword evidence="4" id="KW-0472">Membrane</keyword>
<evidence type="ECO:0000256" key="1">
    <source>
        <dbReference type="ARBA" id="ARBA00004442"/>
    </source>
</evidence>
<dbReference type="Pfam" id="PF14322">
    <property type="entry name" value="SusD-like_3"/>
    <property type="match status" value="1"/>
</dbReference>
<evidence type="ECO:0000256" key="3">
    <source>
        <dbReference type="ARBA" id="ARBA00022729"/>
    </source>
</evidence>
<dbReference type="GO" id="GO:0009279">
    <property type="term" value="C:cell outer membrane"/>
    <property type="evidence" value="ECO:0007669"/>
    <property type="project" value="UniProtKB-SubCell"/>
</dbReference>
<feature type="domain" description="RagB/SusD" evidence="7">
    <location>
        <begin position="380"/>
        <end position="520"/>
    </location>
</feature>
<dbReference type="InterPro" id="IPR012944">
    <property type="entry name" value="SusD_RagB_dom"/>
</dbReference>
<reference evidence="9 10" key="1">
    <citation type="submission" date="2020-04" db="EMBL/GenBank/DDBJ databases">
        <title>Flammeovirgaceae bacterium KN852 isolated from deep sea.</title>
        <authorList>
            <person name="Zhang D.-C."/>
        </authorList>
    </citation>
    <scope>NUCLEOTIDE SEQUENCE [LARGE SCALE GENOMIC DNA]</scope>
    <source>
        <strain evidence="9 10">KN852</strain>
    </source>
</reference>
<keyword evidence="5" id="KW-0998">Cell outer membrane</keyword>
<dbReference type="PROSITE" id="PS51257">
    <property type="entry name" value="PROKAR_LIPOPROTEIN"/>
    <property type="match status" value="1"/>
</dbReference>
<dbReference type="CDD" id="cd08977">
    <property type="entry name" value="SusD"/>
    <property type="match status" value="1"/>
</dbReference>
<evidence type="ECO:0000313" key="9">
    <source>
        <dbReference type="EMBL" id="NMM48359.1"/>
    </source>
</evidence>
<evidence type="ECO:0000313" key="10">
    <source>
        <dbReference type="Proteomes" id="UP000559010"/>
    </source>
</evidence>
<comment type="caution">
    <text evidence="9">The sequence shown here is derived from an EMBL/GenBank/DDBJ whole genome shotgun (WGS) entry which is preliminary data.</text>
</comment>
<protein>
    <submittedName>
        <fullName evidence="9">RagB/SusD family nutrient uptake outer membrane protein</fullName>
    </submittedName>
</protein>
<feature type="signal peptide" evidence="6">
    <location>
        <begin position="1"/>
        <end position="27"/>
    </location>
</feature>
<dbReference type="Pfam" id="PF07980">
    <property type="entry name" value="SusD_RagB"/>
    <property type="match status" value="1"/>
</dbReference>
<proteinExistence type="inferred from homology"/>
<accession>A0A848J223</accession>